<keyword evidence="3" id="KW-0808">Transferase</keyword>
<dbReference type="Proteomes" id="UP001463665">
    <property type="component" value="Chromosome"/>
</dbReference>
<evidence type="ECO:0000313" key="4">
    <source>
        <dbReference type="Proteomes" id="UP001463665"/>
    </source>
</evidence>
<feature type="transmembrane region" description="Helical" evidence="1">
    <location>
        <begin position="132"/>
        <end position="153"/>
    </location>
</feature>
<sequence>MEREKFIGLDHLRAAAILLVFLYHYRMFEHPDWVDAVGWIGWTGVDLFFVLSGFLISNQLFQEIRKYRTIRLKVFFTKRFFRIIPPYLFTLGLYFFFPVFREREALPPLWKFLTFTQNFGLDVIRQGTFSHAWSLCIEEQFYLILPLLLLLLIRLKKKIPEAHHCFSDDHHPPTAYCLLEWICAPLSGNP</sequence>
<dbReference type="EC" id="2.3.-.-" evidence="3"/>
<dbReference type="Pfam" id="PF01757">
    <property type="entry name" value="Acyl_transf_3"/>
    <property type="match status" value="1"/>
</dbReference>
<proteinExistence type="predicted"/>
<feature type="domain" description="Acyltransferase 3" evidence="2">
    <location>
        <begin position="7"/>
        <end position="158"/>
    </location>
</feature>
<evidence type="ECO:0000259" key="2">
    <source>
        <dbReference type="Pfam" id="PF01757"/>
    </source>
</evidence>
<keyword evidence="1" id="KW-1133">Transmembrane helix</keyword>
<evidence type="ECO:0000256" key="1">
    <source>
        <dbReference type="SAM" id="Phobius"/>
    </source>
</evidence>
<feature type="transmembrane region" description="Helical" evidence="1">
    <location>
        <begin position="80"/>
        <end position="100"/>
    </location>
</feature>
<feature type="transmembrane region" description="Helical" evidence="1">
    <location>
        <begin position="12"/>
        <end position="28"/>
    </location>
</feature>
<dbReference type="RefSeq" id="WP_345765449.1">
    <property type="nucleotide sequence ID" value="NZ_CP154834.1"/>
</dbReference>
<dbReference type="GO" id="GO:0009103">
    <property type="term" value="P:lipopolysaccharide biosynthetic process"/>
    <property type="evidence" value="ECO:0007669"/>
    <property type="project" value="TreeGrafter"/>
</dbReference>
<dbReference type="GO" id="GO:0016747">
    <property type="term" value="F:acyltransferase activity, transferring groups other than amino-acyl groups"/>
    <property type="evidence" value="ECO:0007669"/>
    <property type="project" value="InterPro"/>
</dbReference>
<keyword evidence="1" id="KW-0472">Membrane</keyword>
<feature type="transmembrane region" description="Helical" evidence="1">
    <location>
        <begin position="40"/>
        <end position="60"/>
    </location>
</feature>
<name>A0AAU6WI98_9FLAO</name>
<dbReference type="EMBL" id="CP154834">
    <property type="protein sequence ID" value="XAO72692.1"/>
    <property type="molecule type" value="Genomic_DNA"/>
</dbReference>
<reference evidence="3 4" key="1">
    <citation type="submission" date="2024-04" db="EMBL/GenBank/DDBJ databases">
        <title>Genome sequencing and assembly of rice foliar adapted Chryseobacterium endophyticum OsEnb-ALM-A6.</title>
        <authorList>
            <person name="Kumar S."/>
            <person name="Javed M."/>
            <person name="Chouhan V."/>
            <person name="Charishma K."/>
            <person name="Patel A."/>
            <person name="Kumar M."/>
            <person name="Sahu K.P."/>
            <person name="Kumar A."/>
        </authorList>
    </citation>
    <scope>NUCLEOTIDE SEQUENCE [LARGE SCALE GENOMIC DNA]</scope>
    <source>
        <strain evidence="3 4">OsEnb-ALM-A6</strain>
    </source>
</reference>
<protein>
    <submittedName>
        <fullName evidence="3">Acyltransferase</fullName>
        <ecNumber evidence="3">2.3.-.-</ecNumber>
    </submittedName>
</protein>
<gene>
    <name evidence="3" type="ORF">AAFP95_12455</name>
</gene>
<dbReference type="PANTHER" id="PTHR23028:SF53">
    <property type="entry name" value="ACYL_TRANSF_3 DOMAIN-CONTAINING PROTEIN"/>
    <property type="match status" value="1"/>
</dbReference>
<dbReference type="InterPro" id="IPR002656">
    <property type="entry name" value="Acyl_transf_3_dom"/>
</dbReference>
<keyword evidence="3" id="KW-0012">Acyltransferase</keyword>
<dbReference type="GO" id="GO:0016020">
    <property type="term" value="C:membrane"/>
    <property type="evidence" value="ECO:0007669"/>
    <property type="project" value="TreeGrafter"/>
</dbReference>
<dbReference type="AlphaFoldDB" id="A0AAU6WI98"/>
<dbReference type="InterPro" id="IPR050879">
    <property type="entry name" value="Acyltransferase_3"/>
</dbReference>
<keyword evidence="4" id="KW-1185">Reference proteome</keyword>
<organism evidence="3 4">
    <name type="scientific">Chryseobacterium endophyticum</name>
    <dbReference type="NCBI Taxonomy" id="1854762"/>
    <lineage>
        <taxon>Bacteria</taxon>
        <taxon>Pseudomonadati</taxon>
        <taxon>Bacteroidota</taxon>
        <taxon>Flavobacteriia</taxon>
        <taxon>Flavobacteriales</taxon>
        <taxon>Weeksellaceae</taxon>
        <taxon>Chryseobacterium group</taxon>
        <taxon>Chryseobacterium</taxon>
    </lineage>
</organism>
<keyword evidence="1" id="KW-0812">Transmembrane</keyword>
<evidence type="ECO:0000313" key="3">
    <source>
        <dbReference type="EMBL" id="XAO72692.1"/>
    </source>
</evidence>
<dbReference type="PANTHER" id="PTHR23028">
    <property type="entry name" value="ACETYLTRANSFERASE"/>
    <property type="match status" value="1"/>
</dbReference>
<accession>A0AAU6WI98</accession>